<reference evidence="2 3" key="1">
    <citation type="submission" date="2017-03" db="EMBL/GenBank/DDBJ databases">
        <title>Lifting the veil on microbial sulfur biogeochemistry in mining wastewaters.</title>
        <authorList>
            <person name="Kantor R.S."/>
            <person name="Colenbrander Nelson T."/>
            <person name="Marshall S."/>
            <person name="Bennett D."/>
            <person name="Apte S."/>
            <person name="Camacho D."/>
            <person name="Thomas B.C."/>
            <person name="Warren L.A."/>
            <person name="Banfield J.F."/>
        </authorList>
    </citation>
    <scope>NUCLEOTIDE SEQUENCE [LARGE SCALE GENOMIC DNA]</scope>
    <source>
        <strain evidence="2">32-69-9</strain>
    </source>
</reference>
<protein>
    <recommendedName>
        <fullName evidence="1">Lipid/polyisoprenoid-binding YceI-like domain-containing protein</fullName>
    </recommendedName>
</protein>
<evidence type="ECO:0000313" key="3">
    <source>
        <dbReference type="Proteomes" id="UP000215595"/>
    </source>
</evidence>
<dbReference type="Pfam" id="PF04264">
    <property type="entry name" value="YceI"/>
    <property type="match status" value="1"/>
</dbReference>
<gene>
    <name evidence="2" type="ORF">B7Z01_10530</name>
</gene>
<dbReference type="SUPFAM" id="SSF101874">
    <property type="entry name" value="YceI-like"/>
    <property type="match status" value="1"/>
</dbReference>
<feature type="domain" description="Lipid/polyisoprenoid-binding YceI-like" evidence="1">
    <location>
        <begin position="26"/>
        <end position="185"/>
    </location>
</feature>
<proteinExistence type="predicted"/>
<evidence type="ECO:0000313" key="2">
    <source>
        <dbReference type="EMBL" id="OYX32797.1"/>
    </source>
</evidence>
<dbReference type="InterPro" id="IPR007372">
    <property type="entry name" value="Lipid/polyisoprenoid-bd_YceI"/>
</dbReference>
<evidence type="ECO:0000259" key="1">
    <source>
        <dbReference type="SMART" id="SM00867"/>
    </source>
</evidence>
<dbReference type="PANTHER" id="PTHR34406:SF1">
    <property type="entry name" value="PROTEIN YCEI"/>
    <property type="match status" value="1"/>
</dbReference>
<dbReference type="EMBL" id="NCEB01000020">
    <property type="protein sequence ID" value="OYX32797.1"/>
    <property type="molecule type" value="Genomic_DNA"/>
</dbReference>
<name>A0A258FKR2_9CAUL</name>
<organism evidence="2 3">
    <name type="scientific">Brevundimonas subvibrioides</name>
    <dbReference type="NCBI Taxonomy" id="74313"/>
    <lineage>
        <taxon>Bacteria</taxon>
        <taxon>Pseudomonadati</taxon>
        <taxon>Pseudomonadota</taxon>
        <taxon>Alphaproteobacteria</taxon>
        <taxon>Caulobacterales</taxon>
        <taxon>Caulobacteraceae</taxon>
        <taxon>Brevundimonas</taxon>
    </lineage>
</organism>
<comment type="caution">
    <text evidence="2">The sequence shown here is derived from an EMBL/GenBank/DDBJ whole genome shotgun (WGS) entry which is preliminary data.</text>
</comment>
<accession>A0A258FKR2</accession>
<dbReference type="Proteomes" id="UP000215595">
    <property type="component" value="Unassembled WGS sequence"/>
</dbReference>
<dbReference type="AlphaFoldDB" id="A0A258FKR2"/>
<dbReference type="Gene3D" id="2.40.128.110">
    <property type="entry name" value="Lipid/polyisoprenoid-binding, YceI-like"/>
    <property type="match status" value="1"/>
</dbReference>
<dbReference type="PANTHER" id="PTHR34406">
    <property type="entry name" value="PROTEIN YCEI"/>
    <property type="match status" value="1"/>
</dbReference>
<dbReference type="InterPro" id="IPR036761">
    <property type="entry name" value="TTHA0802/YceI-like_sf"/>
</dbReference>
<sequence length="188" mass="19956">MTRALATLLFGVGLMIASGVRADVGRWEVVRSESTIIMRVGSPLGARSGRFERWTGDIRFDPAAPASASVGIEVEAASLRMDDAALTRTALGPAFLDSAAHPRIAFRLRSLEAGSGDRFTARADITMKGVTRPVSFPLTLRTDGRTAQMTGGFSLDRAAFGIGTRGPWNGLIGRQVRVDVVLATRPAG</sequence>
<dbReference type="SMART" id="SM00867">
    <property type="entry name" value="YceI"/>
    <property type="match status" value="1"/>
</dbReference>